<comment type="caution">
    <text evidence="2">The sequence shown here is derived from an EMBL/GenBank/DDBJ whole genome shotgun (WGS) entry which is preliminary data.</text>
</comment>
<dbReference type="PANTHER" id="PTHR39175">
    <property type="entry name" value="FAMILY PROTEIN, PUTATIVE (AFU_ORTHOLOGUE AFUA_3G15060)-RELATED"/>
    <property type="match status" value="1"/>
</dbReference>
<organism evidence="2 3">
    <name type="scientific">Streptomyces tardus</name>
    <dbReference type="NCBI Taxonomy" id="2780544"/>
    <lineage>
        <taxon>Bacteria</taxon>
        <taxon>Bacillati</taxon>
        <taxon>Actinomycetota</taxon>
        <taxon>Actinomycetes</taxon>
        <taxon>Kitasatosporales</taxon>
        <taxon>Streptomycetaceae</taxon>
        <taxon>Streptomyces</taxon>
    </lineage>
</organism>
<dbReference type="EMBL" id="JAELVF020000001">
    <property type="protein sequence ID" value="MBU7597654.1"/>
    <property type="molecule type" value="Genomic_DNA"/>
</dbReference>
<dbReference type="Proteomes" id="UP000694501">
    <property type="component" value="Unassembled WGS sequence"/>
</dbReference>
<dbReference type="PROSITE" id="PS51819">
    <property type="entry name" value="VOC"/>
    <property type="match status" value="1"/>
</dbReference>
<accession>A0A949JK31</accession>
<dbReference type="InterPro" id="IPR004360">
    <property type="entry name" value="Glyas_Fos-R_dOase_dom"/>
</dbReference>
<evidence type="ECO:0000259" key="1">
    <source>
        <dbReference type="PROSITE" id="PS51819"/>
    </source>
</evidence>
<evidence type="ECO:0000313" key="3">
    <source>
        <dbReference type="Proteomes" id="UP000694501"/>
    </source>
</evidence>
<dbReference type="Pfam" id="PF00903">
    <property type="entry name" value="Glyoxalase"/>
    <property type="match status" value="1"/>
</dbReference>
<sequence length="127" mass="14267">MTRNVTFRIAGLHHVQISVPPGSEDACRRFWGDLLGMTEVRKPPALRAKGGCWFRSGGLEVHLGVEADFVPARKAHPGILVHDLDALADRLTAHGREVTRNEDFPGYRRFHTADLLGNRLEFMEPTR</sequence>
<dbReference type="InterPro" id="IPR037523">
    <property type="entry name" value="VOC_core"/>
</dbReference>
<protein>
    <submittedName>
        <fullName evidence="2">Glyoxalase</fullName>
    </submittedName>
</protein>
<dbReference type="Gene3D" id="3.10.180.10">
    <property type="entry name" value="2,3-Dihydroxybiphenyl 1,2-Dioxygenase, domain 1"/>
    <property type="match status" value="1"/>
</dbReference>
<evidence type="ECO:0000313" key="2">
    <source>
        <dbReference type="EMBL" id="MBU7597654.1"/>
    </source>
</evidence>
<keyword evidence="3" id="KW-1185">Reference proteome</keyword>
<gene>
    <name evidence="2" type="ORF">JGS22_008485</name>
</gene>
<dbReference type="PANTHER" id="PTHR39175:SF1">
    <property type="entry name" value="FAMILY PROTEIN, PUTATIVE (AFU_ORTHOLOGUE AFUA_3G15060)-RELATED"/>
    <property type="match status" value="1"/>
</dbReference>
<feature type="domain" description="VOC" evidence="1">
    <location>
        <begin position="11"/>
        <end position="125"/>
    </location>
</feature>
<dbReference type="SUPFAM" id="SSF54593">
    <property type="entry name" value="Glyoxalase/Bleomycin resistance protein/Dihydroxybiphenyl dioxygenase"/>
    <property type="match status" value="1"/>
</dbReference>
<proteinExistence type="predicted"/>
<name>A0A949JK31_9ACTN</name>
<dbReference type="RefSeq" id="WP_211042284.1">
    <property type="nucleotide sequence ID" value="NZ_JAELVF020000001.1"/>
</dbReference>
<reference evidence="2" key="1">
    <citation type="submission" date="2021-06" db="EMBL/GenBank/DDBJ databases">
        <title>Sequencing of actinobacteria type strains.</title>
        <authorList>
            <person name="Nguyen G.-S."/>
            <person name="Wentzel A."/>
        </authorList>
    </citation>
    <scope>NUCLEOTIDE SEQUENCE</scope>
    <source>
        <strain evidence="2">P38-E01</strain>
    </source>
</reference>
<dbReference type="InterPro" id="IPR029068">
    <property type="entry name" value="Glyas_Bleomycin-R_OHBP_Dase"/>
</dbReference>
<dbReference type="AlphaFoldDB" id="A0A949JK31"/>